<feature type="transmembrane region" description="Helical" evidence="7">
    <location>
        <begin position="47"/>
        <end position="72"/>
    </location>
</feature>
<name>A0ABS4Z7Y2_9ACTN</name>
<feature type="domain" description="Cytochrome b/b6 N-terminal region profile" evidence="8">
    <location>
        <begin position="19"/>
        <end position="244"/>
    </location>
</feature>
<keyword evidence="7" id="KW-0472">Membrane</keyword>
<comment type="cofactor">
    <cofactor evidence="1">
        <name>heme</name>
        <dbReference type="ChEBI" id="CHEBI:30413"/>
    </cofactor>
</comment>
<feature type="transmembrane region" description="Helical" evidence="7">
    <location>
        <begin position="266"/>
        <end position="291"/>
    </location>
</feature>
<evidence type="ECO:0000256" key="4">
    <source>
        <dbReference type="ARBA" id="ARBA00029351"/>
    </source>
</evidence>
<evidence type="ECO:0000256" key="5">
    <source>
        <dbReference type="ARBA" id="ARBA00029568"/>
    </source>
</evidence>
<dbReference type="SUPFAM" id="SSF81342">
    <property type="entry name" value="Transmembrane di-heme cytochromes"/>
    <property type="match status" value="1"/>
</dbReference>
<reference evidence="9 10" key="1">
    <citation type="submission" date="2021-03" db="EMBL/GenBank/DDBJ databases">
        <title>Sequencing the genomes of 1000 actinobacteria strains.</title>
        <authorList>
            <person name="Klenk H.-P."/>
        </authorList>
    </citation>
    <scope>NUCLEOTIDE SEQUENCE [LARGE SCALE GENOMIC DNA]</scope>
    <source>
        <strain evidence="9 10">DSM 12936</strain>
    </source>
</reference>
<feature type="transmembrane region" description="Helical" evidence="7">
    <location>
        <begin position="333"/>
        <end position="357"/>
    </location>
</feature>
<organism evidence="9 10">
    <name type="scientific">Microlunatus capsulatus</name>
    <dbReference type="NCBI Taxonomy" id="99117"/>
    <lineage>
        <taxon>Bacteria</taxon>
        <taxon>Bacillati</taxon>
        <taxon>Actinomycetota</taxon>
        <taxon>Actinomycetes</taxon>
        <taxon>Propionibacteriales</taxon>
        <taxon>Propionibacteriaceae</taxon>
        <taxon>Microlunatus</taxon>
    </lineage>
</organism>
<evidence type="ECO:0000313" key="9">
    <source>
        <dbReference type="EMBL" id="MBP2417161.1"/>
    </source>
</evidence>
<comment type="catalytic activity">
    <reaction evidence="4">
        <text>a quinol + 2 Fe(III)-[cytochrome c](out) = a quinone + 2 Fe(II)-[cytochrome c](out) + 2 H(+)(out)</text>
        <dbReference type="Rhea" id="RHEA:11484"/>
        <dbReference type="Rhea" id="RHEA-COMP:10350"/>
        <dbReference type="Rhea" id="RHEA-COMP:14399"/>
        <dbReference type="ChEBI" id="CHEBI:15378"/>
        <dbReference type="ChEBI" id="CHEBI:24646"/>
        <dbReference type="ChEBI" id="CHEBI:29033"/>
        <dbReference type="ChEBI" id="CHEBI:29034"/>
        <dbReference type="ChEBI" id="CHEBI:132124"/>
        <dbReference type="EC" id="7.1.1.8"/>
    </reaction>
</comment>
<evidence type="ECO:0000256" key="2">
    <source>
        <dbReference type="ARBA" id="ARBA00012951"/>
    </source>
</evidence>
<evidence type="ECO:0000256" key="7">
    <source>
        <dbReference type="SAM" id="Phobius"/>
    </source>
</evidence>
<proteinExistence type="predicted"/>
<gene>
    <name evidence="9" type="ORF">JOF54_002083</name>
</gene>
<dbReference type="EMBL" id="JAGIOB010000001">
    <property type="protein sequence ID" value="MBP2417161.1"/>
    <property type="molecule type" value="Genomic_DNA"/>
</dbReference>
<evidence type="ECO:0000256" key="3">
    <source>
        <dbReference type="ARBA" id="ARBA00016116"/>
    </source>
</evidence>
<feature type="region of interest" description="Disordered" evidence="6">
    <location>
        <begin position="464"/>
        <end position="515"/>
    </location>
</feature>
<dbReference type="PANTHER" id="PTHR19271:SF16">
    <property type="entry name" value="CYTOCHROME B"/>
    <property type="match status" value="1"/>
</dbReference>
<keyword evidence="10" id="KW-1185">Reference proteome</keyword>
<accession>A0ABS4Z7Y2</accession>
<evidence type="ECO:0000313" key="10">
    <source>
        <dbReference type="Proteomes" id="UP000758168"/>
    </source>
</evidence>
<evidence type="ECO:0000256" key="1">
    <source>
        <dbReference type="ARBA" id="ARBA00001971"/>
    </source>
</evidence>
<dbReference type="InterPro" id="IPR027387">
    <property type="entry name" value="Cytb/b6-like_sf"/>
</dbReference>
<dbReference type="Proteomes" id="UP000758168">
    <property type="component" value="Unassembled WGS sequence"/>
</dbReference>
<sequence>MRTARGAGALARAGHGAAAAAWAVPGAGRLGRLLDGLRHRAVPNRWSSLLGVVAVASLVLLVVTGLVLTLVYEPSSTLVRYQGRYRLLQGVEMSEAYASTLRISLDLPGGLLVRQAHHWAALVLPAALLLQLATLFFTGGFRRPRRAAWVLLVGVLVLALVSGWSGYALPDDALSGTGLRIVEGVTLGIPLVGTWLSWVLFGGELPGRVVEHLYLVHLAAPALLVLLVVLRLRSSWRTGPAQLPGPGRSAERVVGLPLWPAAAVRAAGLSAATTGLLVLMAGTLTISPVWAHGPSSPGNAFAGSQPDWYTAFLDGALRLVPPGWEVTWLGRTWTLAVLVPLAAIGLLGALLTVHPFLESRVTGDRSDHHLLDRPRDAPTRTPVGAAGLTVYGALWAAASADLVATQFRVALEDVVGVLRAVLLLGPVVAFVVARQVCATLRAAERDRHAHGAESGQVVQLPSGGFQERHAAPGPTAQPVLGPAARWAAARRPEATGAPGAAEPGARPDLAASGRG</sequence>
<feature type="transmembrane region" description="Helical" evidence="7">
    <location>
        <begin position="213"/>
        <end position="232"/>
    </location>
</feature>
<dbReference type="Pfam" id="PF13631">
    <property type="entry name" value="Cytochrom_B_N_2"/>
    <property type="match status" value="1"/>
</dbReference>
<dbReference type="RefSeq" id="WP_210055415.1">
    <property type="nucleotide sequence ID" value="NZ_JAGIOB010000001.1"/>
</dbReference>
<feature type="compositionally biased region" description="Low complexity" evidence="6">
    <location>
        <begin position="483"/>
        <end position="507"/>
    </location>
</feature>
<feature type="transmembrane region" description="Helical" evidence="7">
    <location>
        <begin position="147"/>
        <end position="169"/>
    </location>
</feature>
<feature type="transmembrane region" description="Helical" evidence="7">
    <location>
        <begin position="377"/>
        <end position="397"/>
    </location>
</feature>
<dbReference type="Gene3D" id="1.20.810.10">
    <property type="entry name" value="Cytochrome Bc1 Complex, Chain C"/>
    <property type="match status" value="1"/>
</dbReference>
<keyword evidence="7" id="KW-1133">Transmembrane helix</keyword>
<keyword evidence="7" id="KW-0812">Transmembrane</keyword>
<dbReference type="SUPFAM" id="SSF81648">
    <property type="entry name" value="a domain/subunit of cytochrome bc1 complex (Ubiquinol-cytochrome c reductase)"/>
    <property type="match status" value="1"/>
</dbReference>
<comment type="caution">
    <text evidence="9">The sequence shown here is derived from an EMBL/GenBank/DDBJ whole genome shotgun (WGS) entry which is preliminary data.</text>
</comment>
<protein>
    <recommendedName>
        <fullName evidence="3">Cytochrome bc1 complex cytochrome b subunit</fullName>
        <ecNumber evidence="2">7.1.1.8</ecNumber>
    </recommendedName>
    <alternativeName>
        <fullName evidence="5">Cytochrome bc1 reductase complex subunit QcrB</fullName>
    </alternativeName>
</protein>
<dbReference type="PROSITE" id="PS51002">
    <property type="entry name" value="CYTB_NTER"/>
    <property type="match status" value="1"/>
</dbReference>
<dbReference type="InterPro" id="IPR036150">
    <property type="entry name" value="Cyt_b/b6_C_sf"/>
</dbReference>
<feature type="transmembrane region" description="Helical" evidence="7">
    <location>
        <begin position="417"/>
        <end position="437"/>
    </location>
</feature>
<dbReference type="InterPro" id="IPR016174">
    <property type="entry name" value="Di-haem_cyt_TM"/>
</dbReference>
<dbReference type="EC" id="7.1.1.8" evidence="2"/>
<evidence type="ECO:0000259" key="8">
    <source>
        <dbReference type="PROSITE" id="PS51002"/>
    </source>
</evidence>
<dbReference type="PANTHER" id="PTHR19271">
    <property type="entry name" value="CYTOCHROME B"/>
    <property type="match status" value="1"/>
</dbReference>
<feature type="transmembrane region" description="Helical" evidence="7">
    <location>
        <begin position="119"/>
        <end position="141"/>
    </location>
</feature>
<evidence type="ECO:0000256" key="6">
    <source>
        <dbReference type="SAM" id="MobiDB-lite"/>
    </source>
</evidence>
<dbReference type="InterPro" id="IPR005797">
    <property type="entry name" value="Cyt_b/b6_N"/>
</dbReference>